<sequence>MVTYAFLASRSLYRAVTTRGARVAVSTPVPVSAHRNYSSTMHGNDPEVLEREKQRNLSKSQHLTSTPHEHAPGWNEVLASESEASIKADKSPLSNADLQAKTVEYIRSRHSDDSVETKNAAYAREEVIGPLSGAKGKEDASAGINDQDAHSIQKPVASTVDASTAGGSSAVRETVTEDVIEVHKKGEVVKEVPGENPTPSEEAVRADQGKEIVS</sequence>
<keyword evidence="3" id="KW-1185">Reference proteome</keyword>
<dbReference type="AlphaFoldDB" id="A0A0C2TKU7"/>
<dbReference type="Proteomes" id="UP000054549">
    <property type="component" value="Unassembled WGS sequence"/>
</dbReference>
<dbReference type="OrthoDB" id="529205at2759"/>
<accession>A0A0C2TKU7</accession>
<dbReference type="HOGENOM" id="CLU_112088_0_0_1"/>
<evidence type="ECO:0000313" key="3">
    <source>
        <dbReference type="Proteomes" id="UP000054549"/>
    </source>
</evidence>
<feature type="compositionally biased region" description="Basic and acidic residues" evidence="1">
    <location>
        <begin position="180"/>
        <end position="193"/>
    </location>
</feature>
<gene>
    <name evidence="2" type="ORF">M378DRAFT_159514</name>
</gene>
<feature type="region of interest" description="Disordered" evidence="1">
    <location>
        <begin position="34"/>
        <end position="73"/>
    </location>
</feature>
<dbReference type="InParanoid" id="A0A0C2TKU7"/>
<dbReference type="STRING" id="946122.A0A0C2TKU7"/>
<organism evidence="2 3">
    <name type="scientific">Amanita muscaria (strain Koide BX008)</name>
    <dbReference type="NCBI Taxonomy" id="946122"/>
    <lineage>
        <taxon>Eukaryota</taxon>
        <taxon>Fungi</taxon>
        <taxon>Dikarya</taxon>
        <taxon>Basidiomycota</taxon>
        <taxon>Agaricomycotina</taxon>
        <taxon>Agaricomycetes</taxon>
        <taxon>Agaricomycetidae</taxon>
        <taxon>Agaricales</taxon>
        <taxon>Pluteineae</taxon>
        <taxon>Amanitaceae</taxon>
        <taxon>Amanita</taxon>
    </lineage>
</organism>
<proteinExistence type="predicted"/>
<feature type="compositionally biased region" description="Basic and acidic residues" evidence="1">
    <location>
        <begin position="44"/>
        <end position="55"/>
    </location>
</feature>
<feature type="compositionally biased region" description="Basic and acidic residues" evidence="1">
    <location>
        <begin position="202"/>
        <end position="214"/>
    </location>
</feature>
<feature type="region of interest" description="Disordered" evidence="1">
    <location>
        <begin position="132"/>
        <end position="214"/>
    </location>
</feature>
<feature type="compositionally biased region" description="Polar residues" evidence="1">
    <location>
        <begin position="57"/>
        <end position="66"/>
    </location>
</feature>
<dbReference type="EMBL" id="KN818231">
    <property type="protein sequence ID" value="KIL67679.1"/>
    <property type="molecule type" value="Genomic_DNA"/>
</dbReference>
<evidence type="ECO:0000313" key="2">
    <source>
        <dbReference type="EMBL" id="KIL67679.1"/>
    </source>
</evidence>
<reference evidence="2 3" key="1">
    <citation type="submission" date="2014-04" db="EMBL/GenBank/DDBJ databases">
        <title>Evolutionary Origins and Diversification of the Mycorrhizal Mutualists.</title>
        <authorList>
            <consortium name="DOE Joint Genome Institute"/>
            <consortium name="Mycorrhizal Genomics Consortium"/>
            <person name="Kohler A."/>
            <person name="Kuo A."/>
            <person name="Nagy L.G."/>
            <person name="Floudas D."/>
            <person name="Copeland A."/>
            <person name="Barry K.W."/>
            <person name="Cichocki N."/>
            <person name="Veneault-Fourrey C."/>
            <person name="LaButti K."/>
            <person name="Lindquist E.A."/>
            <person name="Lipzen A."/>
            <person name="Lundell T."/>
            <person name="Morin E."/>
            <person name="Murat C."/>
            <person name="Riley R."/>
            <person name="Ohm R."/>
            <person name="Sun H."/>
            <person name="Tunlid A."/>
            <person name="Henrissat B."/>
            <person name="Grigoriev I.V."/>
            <person name="Hibbett D.S."/>
            <person name="Martin F."/>
        </authorList>
    </citation>
    <scope>NUCLEOTIDE SEQUENCE [LARGE SCALE GENOMIC DNA]</scope>
    <source>
        <strain evidence="2 3">Koide BX008</strain>
    </source>
</reference>
<protein>
    <submittedName>
        <fullName evidence="2">Uncharacterized protein</fullName>
    </submittedName>
</protein>
<name>A0A0C2TKU7_AMAMK</name>
<evidence type="ECO:0000256" key="1">
    <source>
        <dbReference type="SAM" id="MobiDB-lite"/>
    </source>
</evidence>